<reference evidence="2 3" key="1">
    <citation type="submission" date="2018-08" db="EMBL/GenBank/DDBJ databases">
        <title>Recombination of ecologically and evolutionarily significant loci maintains genetic cohesion in the Pseudomonas syringae species complex.</title>
        <authorList>
            <person name="Dillon M."/>
            <person name="Thakur S."/>
            <person name="Almeida R.N.D."/>
            <person name="Weir B.S."/>
            <person name="Guttman D.S."/>
        </authorList>
    </citation>
    <scope>NUCLEOTIDE SEQUENCE [LARGE SCALE GENOMIC DNA]</scope>
    <source>
        <strain evidence="2 3">ICMP 4332</strain>
    </source>
</reference>
<dbReference type="InterPro" id="IPR036777">
    <property type="entry name" value="Channel_Tsx-like_sf"/>
</dbReference>
<protein>
    <recommendedName>
        <fullName evidence="4">Nucleoside-binding outer membrane protein</fullName>
    </recommendedName>
</protein>
<dbReference type="Proteomes" id="UP000279057">
    <property type="component" value="Unassembled WGS sequence"/>
</dbReference>
<name>A0A3M3FXE5_PSESG</name>
<feature type="chain" id="PRO_5018284589" description="Nucleoside-binding outer membrane protein" evidence="1">
    <location>
        <begin position="23"/>
        <end position="108"/>
    </location>
</feature>
<dbReference type="AlphaFoldDB" id="A0A3M3FXE5"/>
<evidence type="ECO:0008006" key="4">
    <source>
        <dbReference type="Google" id="ProtNLM"/>
    </source>
</evidence>
<sequence length="108" mass="12070">MNRTFSSVLLASSLLAAAPAMAGDIFQWQSNSLTYLNGRDFAVNPANQQTFTFEHADSWKYGDNFFFVDKIFYNGKGDATAGDNTYRHACRWARYLARSSSSARSAMC</sequence>
<organism evidence="2 3">
    <name type="scientific">Pseudomonas savastanoi pv. glycinea</name>
    <name type="common">Pseudomonas syringae pv. glycinea</name>
    <dbReference type="NCBI Taxonomy" id="318"/>
    <lineage>
        <taxon>Bacteria</taxon>
        <taxon>Pseudomonadati</taxon>
        <taxon>Pseudomonadota</taxon>
        <taxon>Gammaproteobacteria</taxon>
        <taxon>Pseudomonadales</taxon>
        <taxon>Pseudomonadaceae</taxon>
        <taxon>Pseudomonas</taxon>
    </lineage>
</organism>
<accession>A0A3M3FXE5</accession>
<evidence type="ECO:0000256" key="1">
    <source>
        <dbReference type="SAM" id="SignalP"/>
    </source>
</evidence>
<evidence type="ECO:0000313" key="2">
    <source>
        <dbReference type="EMBL" id="RMM66550.1"/>
    </source>
</evidence>
<gene>
    <name evidence="2" type="ORF">ALQ74_02343</name>
</gene>
<dbReference type="Gene3D" id="2.40.230.20">
    <property type="entry name" value="Nucleoside-specific channel-forming protein, Tsx-like"/>
    <property type="match status" value="1"/>
</dbReference>
<proteinExistence type="predicted"/>
<dbReference type="EMBL" id="RBOM01000081">
    <property type="protein sequence ID" value="RMM66550.1"/>
    <property type="molecule type" value="Genomic_DNA"/>
</dbReference>
<feature type="signal peptide" evidence="1">
    <location>
        <begin position="1"/>
        <end position="22"/>
    </location>
</feature>
<dbReference type="SUPFAM" id="SSF111364">
    <property type="entry name" value="Tsx-like channel"/>
    <property type="match status" value="1"/>
</dbReference>
<evidence type="ECO:0000313" key="3">
    <source>
        <dbReference type="Proteomes" id="UP000279057"/>
    </source>
</evidence>
<keyword evidence="1" id="KW-0732">Signal</keyword>
<dbReference type="GO" id="GO:0009279">
    <property type="term" value="C:cell outer membrane"/>
    <property type="evidence" value="ECO:0007669"/>
    <property type="project" value="InterPro"/>
</dbReference>
<comment type="caution">
    <text evidence="2">The sequence shown here is derived from an EMBL/GenBank/DDBJ whole genome shotgun (WGS) entry which is preliminary data.</text>
</comment>